<name>A0AAV8ABI9_9EUKA</name>
<dbReference type="EMBL" id="JANTQA010000008">
    <property type="protein sequence ID" value="KAJ3451589.1"/>
    <property type="molecule type" value="Genomic_DNA"/>
</dbReference>
<gene>
    <name evidence="1" type="ORF">M0812_03340</name>
</gene>
<accession>A0AAV8ABI9</accession>
<protein>
    <submittedName>
        <fullName evidence="1">Uncharacterized protein</fullName>
    </submittedName>
</protein>
<sequence length="96" mass="10939">MLGGLTMKESGNKTSTYKNCGTIIHKRDPRIPWVTLDQENGSFTIKIREQMFLFHQPSHKKDLWDQISSGSHTIGKSGLKMAEEDILGKISHKWDP</sequence>
<reference evidence="1" key="1">
    <citation type="submission" date="2022-08" db="EMBL/GenBank/DDBJ databases">
        <title>Novel sulphate-reducing endosymbionts in the free-living metamonad Anaeramoeba.</title>
        <authorList>
            <person name="Jerlstrom-Hultqvist J."/>
            <person name="Cepicka I."/>
            <person name="Gallot-Lavallee L."/>
            <person name="Salas-Leiva D."/>
            <person name="Curtis B.A."/>
            <person name="Zahonova K."/>
            <person name="Pipaliya S."/>
            <person name="Dacks J."/>
            <person name="Roger A.J."/>
        </authorList>
    </citation>
    <scope>NUCLEOTIDE SEQUENCE</scope>
    <source>
        <strain evidence="1">Busselton2</strain>
    </source>
</reference>
<dbReference type="Proteomes" id="UP001146793">
    <property type="component" value="Unassembled WGS sequence"/>
</dbReference>
<evidence type="ECO:0000313" key="1">
    <source>
        <dbReference type="EMBL" id="KAJ3451589.1"/>
    </source>
</evidence>
<evidence type="ECO:0000313" key="2">
    <source>
        <dbReference type="Proteomes" id="UP001146793"/>
    </source>
</evidence>
<dbReference type="AlphaFoldDB" id="A0AAV8ABI9"/>
<proteinExistence type="predicted"/>
<organism evidence="1 2">
    <name type="scientific">Anaeramoeba flamelloides</name>
    <dbReference type="NCBI Taxonomy" id="1746091"/>
    <lineage>
        <taxon>Eukaryota</taxon>
        <taxon>Metamonada</taxon>
        <taxon>Anaeramoebidae</taxon>
        <taxon>Anaeramoeba</taxon>
    </lineage>
</organism>
<comment type="caution">
    <text evidence="1">The sequence shown here is derived from an EMBL/GenBank/DDBJ whole genome shotgun (WGS) entry which is preliminary data.</text>
</comment>